<dbReference type="InterPro" id="IPR029767">
    <property type="entry name" value="WecB-like"/>
</dbReference>
<dbReference type="NCBIfam" id="TIGR03568">
    <property type="entry name" value="NeuC_NnaA"/>
    <property type="match status" value="1"/>
</dbReference>
<dbReference type="InterPro" id="IPR003331">
    <property type="entry name" value="UDP_GlcNAc_Epimerase_2_dom"/>
</dbReference>
<dbReference type="GO" id="GO:0102388">
    <property type="term" value="F:UDP-N,N'-diacetylbacillosamine 2-epimerase activity"/>
    <property type="evidence" value="ECO:0007669"/>
    <property type="project" value="UniProtKB-EC"/>
</dbReference>
<dbReference type="EMBL" id="JAUSTU010000017">
    <property type="protein sequence ID" value="MDQ0156911.1"/>
    <property type="molecule type" value="Genomic_DNA"/>
</dbReference>
<keyword evidence="2" id="KW-0378">Hydrolase</keyword>
<evidence type="ECO:0000259" key="1">
    <source>
        <dbReference type="Pfam" id="PF02350"/>
    </source>
</evidence>
<sequence length="390" mass="44315">MSFKKILAFTGIRSDYDLMSGLYSKINEQEDFEISLIVSGAHLSDTYGYTVQNIREDKIPIIATIENLIDSNSKSSRIKSMSILLQSCIHTVENYKPDLILYPGDREDVMVGALLGAYMNIPTAHFFGGDHATDGHVDNMIRHATSKLSTIHFVSNEYSLKRLIKIGEARERIFNVGSPSLDKFISTPIISKRDLLNKFNKTEWDDYAVVIFHPMPGEEEMALEYFREILIVLEEEGINAFIGYPNVDSGNRDIIRMIEKYNQDENFVIYKNLPRDIFVNILRSAKFLIGNSSAGLYEAPSIPLGVINVGNRQKGRLAAENVIFVNQGIENIRCGIRKVTSDTFQHRLVNVKSPYGEGDSIEQILSILRKIDLRKLEKKTEDPLGDWFYE</sequence>
<dbReference type="Pfam" id="PF02350">
    <property type="entry name" value="Epimerase_2"/>
    <property type="match status" value="1"/>
</dbReference>
<keyword evidence="2" id="KW-0326">Glycosidase</keyword>
<protein>
    <submittedName>
        <fullName evidence="2">GDP/UDP-N,N'-diacetylbacillosamine 2-epimerase (Hydrolyzing)</fullName>
        <ecNumber evidence="2">3.2.1.184</ecNumber>
    </submittedName>
</protein>
<dbReference type="SUPFAM" id="SSF53756">
    <property type="entry name" value="UDP-Glycosyltransferase/glycogen phosphorylase"/>
    <property type="match status" value="1"/>
</dbReference>
<name>A0ABT9V7H8_9BACL</name>
<dbReference type="Proteomes" id="UP001231362">
    <property type="component" value="Unassembled WGS sequence"/>
</dbReference>
<comment type="caution">
    <text evidence="2">The sequence shown here is derived from an EMBL/GenBank/DDBJ whole genome shotgun (WGS) entry which is preliminary data.</text>
</comment>
<evidence type="ECO:0000313" key="3">
    <source>
        <dbReference type="Proteomes" id="UP001231362"/>
    </source>
</evidence>
<reference evidence="2 3" key="1">
    <citation type="submission" date="2023-07" db="EMBL/GenBank/DDBJ databases">
        <title>Genomic Encyclopedia of Type Strains, Phase IV (KMG-IV): sequencing the most valuable type-strain genomes for metagenomic binning, comparative biology and taxonomic classification.</title>
        <authorList>
            <person name="Goeker M."/>
        </authorList>
    </citation>
    <scope>NUCLEOTIDE SEQUENCE [LARGE SCALE GENOMIC DNA]</scope>
    <source>
        <strain evidence="2 3">DSM 23948</strain>
    </source>
</reference>
<dbReference type="EC" id="3.2.1.184" evidence="2"/>
<evidence type="ECO:0000313" key="2">
    <source>
        <dbReference type="EMBL" id="MDQ0156911.1"/>
    </source>
</evidence>
<feature type="domain" description="UDP-N-acetylglucosamine 2-epimerase" evidence="1">
    <location>
        <begin position="25"/>
        <end position="369"/>
    </location>
</feature>
<dbReference type="PANTHER" id="PTHR43174:SF3">
    <property type="entry name" value="UDP-N-ACETYLGLUCOSAMINE 2-EPIMERASE"/>
    <property type="match status" value="1"/>
</dbReference>
<organism evidence="2 3">
    <name type="scientific">Anoxybacillus andreesenii</name>
    <dbReference type="NCBI Taxonomy" id="1325932"/>
    <lineage>
        <taxon>Bacteria</taxon>
        <taxon>Bacillati</taxon>
        <taxon>Bacillota</taxon>
        <taxon>Bacilli</taxon>
        <taxon>Bacillales</taxon>
        <taxon>Anoxybacillaceae</taxon>
        <taxon>Anoxybacillus</taxon>
    </lineage>
</organism>
<dbReference type="InterPro" id="IPR020004">
    <property type="entry name" value="UDP-GlcNAc_Epase"/>
</dbReference>
<dbReference type="RefSeq" id="WP_307151401.1">
    <property type="nucleotide sequence ID" value="NZ_JAUSTU010000017.1"/>
</dbReference>
<proteinExistence type="predicted"/>
<gene>
    <name evidence="2" type="ORF">J2S07_003236</name>
</gene>
<keyword evidence="3" id="KW-1185">Reference proteome</keyword>
<dbReference type="Gene3D" id="3.40.50.2000">
    <property type="entry name" value="Glycogen Phosphorylase B"/>
    <property type="match status" value="2"/>
</dbReference>
<dbReference type="PANTHER" id="PTHR43174">
    <property type="entry name" value="UDP-N-ACETYLGLUCOSAMINE 2-EPIMERASE"/>
    <property type="match status" value="1"/>
</dbReference>
<accession>A0ABT9V7H8</accession>